<comment type="caution">
    <text evidence="1">The sequence shown here is derived from an EMBL/GenBank/DDBJ whole genome shotgun (WGS) entry which is preliminary data.</text>
</comment>
<dbReference type="InterPro" id="IPR037143">
    <property type="entry name" value="4-PPantetheinyl_Trfase_dom_sf"/>
</dbReference>
<dbReference type="RefSeq" id="WP_310576983.1">
    <property type="nucleotide sequence ID" value="NZ_JAVKPK010000078.1"/>
</dbReference>
<sequence length="228" mass="26629">MCSKNLTITSSISLEHIPYLWEQSHVLIILIDLDNYDTFNTAYLDRIEMEYIEGLQTNYFKKRYIVSRTVLKHILCSLLHERSAFDISTYKNGNGRVCIHNHNEMYICISYTENIVALAISKVEVGIDIELGRTLALKNTLKYQRQKPSFTDKHLSKTNILKTWTLKEAYCKFSNKNMLPNLNKDLNLSSVSHSSYFLDNKYIFSVITHSDLHIININHLQKIDCNWN</sequence>
<reference evidence="2" key="1">
    <citation type="submission" date="2023-07" db="EMBL/GenBank/DDBJ databases">
        <title>Whole-genome sequencing of a new Methanosarcina sp. Z-7115.</title>
        <authorList>
            <person name="Zhilina T.N."/>
            <person name="Merkel A.Y."/>
        </authorList>
    </citation>
    <scope>NUCLEOTIDE SEQUENCE [LARGE SCALE GENOMIC DNA]</scope>
    <source>
        <strain evidence="2">Z-7115</strain>
    </source>
</reference>
<evidence type="ECO:0000313" key="1">
    <source>
        <dbReference type="EMBL" id="MDR7666954.1"/>
    </source>
</evidence>
<evidence type="ECO:0008006" key="3">
    <source>
        <dbReference type="Google" id="ProtNLM"/>
    </source>
</evidence>
<evidence type="ECO:0000313" key="2">
    <source>
        <dbReference type="Proteomes" id="UP001246244"/>
    </source>
</evidence>
<dbReference type="Gene3D" id="3.90.470.20">
    <property type="entry name" value="4'-phosphopantetheinyl transferase domain"/>
    <property type="match status" value="1"/>
</dbReference>
<organism evidence="1 2">
    <name type="scientific">Methanosarcina baikalica</name>
    <dbReference type="NCBI Taxonomy" id="3073890"/>
    <lineage>
        <taxon>Archaea</taxon>
        <taxon>Methanobacteriati</taxon>
        <taxon>Methanobacteriota</taxon>
        <taxon>Stenosarchaea group</taxon>
        <taxon>Methanomicrobia</taxon>
        <taxon>Methanosarcinales</taxon>
        <taxon>Methanosarcinaceae</taxon>
        <taxon>Methanosarcina</taxon>
    </lineage>
</organism>
<gene>
    <name evidence="1" type="ORF">RG963_14430</name>
</gene>
<name>A0ABU2D4P8_9EURY</name>
<protein>
    <recommendedName>
        <fullName evidence="3">4'-phosphopantetheinyl transferase domain-containing protein</fullName>
    </recommendedName>
</protein>
<dbReference type="SUPFAM" id="SSF56214">
    <property type="entry name" value="4'-phosphopantetheinyl transferase"/>
    <property type="match status" value="2"/>
</dbReference>
<proteinExistence type="predicted"/>
<dbReference type="EMBL" id="JAVKPK010000078">
    <property type="protein sequence ID" value="MDR7666954.1"/>
    <property type="molecule type" value="Genomic_DNA"/>
</dbReference>
<dbReference type="Proteomes" id="UP001246244">
    <property type="component" value="Unassembled WGS sequence"/>
</dbReference>
<accession>A0ABU2D4P8</accession>
<keyword evidence="2" id="KW-1185">Reference proteome</keyword>